<feature type="domain" description="Gfo/Idh/MocA-like oxidoreductase N-terminal" evidence="3">
    <location>
        <begin position="12"/>
        <end position="128"/>
    </location>
</feature>
<evidence type="ECO:0000256" key="2">
    <source>
        <dbReference type="ARBA" id="ARBA00023002"/>
    </source>
</evidence>
<feature type="domain" description="GFO/IDH/MocA-like oxidoreductase" evidence="4">
    <location>
        <begin position="140"/>
        <end position="254"/>
    </location>
</feature>
<dbReference type="Pfam" id="PF01408">
    <property type="entry name" value="GFO_IDH_MocA"/>
    <property type="match status" value="1"/>
</dbReference>
<dbReference type="SUPFAM" id="SSF55347">
    <property type="entry name" value="Glyceraldehyde-3-phosphate dehydrogenase-like, C-terminal domain"/>
    <property type="match status" value="1"/>
</dbReference>
<comment type="similarity">
    <text evidence="1">Belongs to the Gfo/Idh/MocA family.</text>
</comment>
<dbReference type="GO" id="GO:0016491">
    <property type="term" value="F:oxidoreductase activity"/>
    <property type="evidence" value="ECO:0007669"/>
    <property type="project" value="UniProtKB-KW"/>
</dbReference>
<accession>A0A6J4UCI5</accession>
<name>A0A6J4UCI5_9BACT</name>
<dbReference type="SUPFAM" id="SSF51735">
    <property type="entry name" value="NAD(P)-binding Rossmann-fold domains"/>
    <property type="match status" value="1"/>
</dbReference>
<dbReference type="PANTHER" id="PTHR22604">
    <property type="entry name" value="OXIDOREDUCTASES"/>
    <property type="match status" value="1"/>
</dbReference>
<dbReference type="EMBL" id="CADCWI010000034">
    <property type="protein sequence ID" value="CAA9546214.1"/>
    <property type="molecule type" value="Genomic_DNA"/>
</dbReference>
<proteinExistence type="inferred from homology"/>
<sequence length="337" mass="36106">MTDSPSSNQRPIRWGILGTGRIAGLFTTGLASAPGAELVAVGSRTQESADRFGEQYGIPHRHSSYADLAADPDVDAIYVATPHPGHKDATLTCIAAGKAVLCEKPFALNVGEATEMVEAARSRGTFLMEAMWTRFRPPMVKVREVLGSGVIGDVQLVTANIGWKSQFDPESRLYAPELGGGALLDGGVYPLSFVSMVLGAPSQVVGVAELGGTQVDEQAAISLLHSSGAVACVGVTIRANPISLATIVGTAGRIQIDHDFHKPESFTVFVDGQDPERHDLPLSEGNGYQFEAIEVMRCLREGLLESPVMPLDESLTIMRTMDTLREQWGVRYPQESE</sequence>
<dbReference type="GO" id="GO:0000166">
    <property type="term" value="F:nucleotide binding"/>
    <property type="evidence" value="ECO:0007669"/>
    <property type="project" value="InterPro"/>
</dbReference>
<reference evidence="5" key="1">
    <citation type="submission" date="2020-02" db="EMBL/GenBank/DDBJ databases">
        <authorList>
            <person name="Meier V. D."/>
        </authorList>
    </citation>
    <scope>NUCLEOTIDE SEQUENCE</scope>
    <source>
        <strain evidence="5">AVDCRST_MAG43</strain>
    </source>
</reference>
<dbReference type="InterPro" id="IPR036291">
    <property type="entry name" value="NAD(P)-bd_dom_sf"/>
</dbReference>
<evidence type="ECO:0000259" key="3">
    <source>
        <dbReference type="Pfam" id="PF01408"/>
    </source>
</evidence>
<dbReference type="AlphaFoldDB" id="A0A6J4UCI5"/>
<dbReference type="InterPro" id="IPR055170">
    <property type="entry name" value="GFO_IDH_MocA-like_dom"/>
</dbReference>
<protein>
    <submittedName>
        <fullName evidence="5">Oxidoreductase domain protein</fullName>
    </submittedName>
</protein>
<gene>
    <name evidence="5" type="ORF">AVDCRST_MAG43-618</name>
</gene>
<dbReference type="Gene3D" id="3.40.50.720">
    <property type="entry name" value="NAD(P)-binding Rossmann-like Domain"/>
    <property type="match status" value="1"/>
</dbReference>
<dbReference type="PANTHER" id="PTHR22604:SF105">
    <property type="entry name" value="TRANS-1,2-DIHYDROBENZENE-1,2-DIOL DEHYDROGENASE"/>
    <property type="match status" value="1"/>
</dbReference>
<dbReference type="Gene3D" id="3.30.360.10">
    <property type="entry name" value="Dihydrodipicolinate Reductase, domain 2"/>
    <property type="match status" value="1"/>
</dbReference>
<dbReference type="InterPro" id="IPR050984">
    <property type="entry name" value="Gfo/Idh/MocA_domain"/>
</dbReference>
<keyword evidence="2" id="KW-0560">Oxidoreductase</keyword>
<evidence type="ECO:0000256" key="1">
    <source>
        <dbReference type="ARBA" id="ARBA00010928"/>
    </source>
</evidence>
<dbReference type="InterPro" id="IPR000683">
    <property type="entry name" value="Gfo/Idh/MocA-like_OxRdtase_N"/>
</dbReference>
<organism evidence="5">
    <name type="scientific">uncultured Thermomicrobiales bacterium</name>
    <dbReference type="NCBI Taxonomy" id="1645740"/>
    <lineage>
        <taxon>Bacteria</taxon>
        <taxon>Pseudomonadati</taxon>
        <taxon>Thermomicrobiota</taxon>
        <taxon>Thermomicrobia</taxon>
        <taxon>Thermomicrobiales</taxon>
        <taxon>environmental samples</taxon>
    </lineage>
</organism>
<dbReference type="Pfam" id="PF22725">
    <property type="entry name" value="GFO_IDH_MocA_C3"/>
    <property type="match status" value="1"/>
</dbReference>
<evidence type="ECO:0000313" key="5">
    <source>
        <dbReference type="EMBL" id="CAA9546214.1"/>
    </source>
</evidence>
<evidence type="ECO:0000259" key="4">
    <source>
        <dbReference type="Pfam" id="PF22725"/>
    </source>
</evidence>